<evidence type="ECO:0000313" key="3">
    <source>
        <dbReference type="Proteomes" id="UP000799118"/>
    </source>
</evidence>
<dbReference type="EMBL" id="ML769713">
    <property type="protein sequence ID" value="KAE9389081.1"/>
    <property type="molecule type" value="Genomic_DNA"/>
</dbReference>
<keyword evidence="3" id="KW-1185">Reference proteome</keyword>
<feature type="region of interest" description="Disordered" evidence="1">
    <location>
        <begin position="1"/>
        <end position="28"/>
    </location>
</feature>
<protein>
    <submittedName>
        <fullName evidence="2">Uncharacterized protein</fullName>
    </submittedName>
</protein>
<feature type="region of interest" description="Disordered" evidence="1">
    <location>
        <begin position="104"/>
        <end position="160"/>
    </location>
</feature>
<proteinExistence type="predicted"/>
<sequence length="260" mass="28474">MPTLTDKKKQRVAGLQSTSTAKKAGTKPTMCCGGAPSASTQAMVKSKLKSNAHASSKTTPIMDDVKRAYADRAVPTESSQVCVIWSTQLKLITSFLQPPEVIGLSTSGHKSNKVSGSDSEKNPPKRPKHSSKSTNKSKKGRKYARKSDKASHNESKLERSLAKKLSGLKCCKISSHEEEDDHLEQEQPESMEVTGQSDNIIVEDVTPILKKKKKNAAKESKVLLSHFEEIDGSLELLTLGKWVYHRAVCIVNMFPGNNKL</sequence>
<evidence type="ECO:0000256" key="1">
    <source>
        <dbReference type="SAM" id="MobiDB-lite"/>
    </source>
</evidence>
<name>A0A6A4GTJ7_9AGAR</name>
<dbReference type="Proteomes" id="UP000799118">
    <property type="component" value="Unassembled WGS sequence"/>
</dbReference>
<feature type="compositionally biased region" description="Basic and acidic residues" evidence="1">
    <location>
        <begin position="145"/>
        <end position="160"/>
    </location>
</feature>
<feature type="compositionally biased region" description="Basic residues" evidence="1">
    <location>
        <begin position="124"/>
        <end position="144"/>
    </location>
</feature>
<dbReference type="AlphaFoldDB" id="A0A6A4GTJ7"/>
<organism evidence="2 3">
    <name type="scientific">Gymnopus androsaceus JB14</name>
    <dbReference type="NCBI Taxonomy" id="1447944"/>
    <lineage>
        <taxon>Eukaryota</taxon>
        <taxon>Fungi</taxon>
        <taxon>Dikarya</taxon>
        <taxon>Basidiomycota</taxon>
        <taxon>Agaricomycotina</taxon>
        <taxon>Agaricomycetes</taxon>
        <taxon>Agaricomycetidae</taxon>
        <taxon>Agaricales</taxon>
        <taxon>Marasmiineae</taxon>
        <taxon>Omphalotaceae</taxon>
        <taxon>Gymnopus</taxon>
    </lineage>
</organism>
<evidence type="ECO:0000313" key="2">
    <source>
        <dbReference type="EMBL" id="KAE9389081.1"/>
    </source>
</evidence>
<accession>A0A6A4GTJ7</accession>
<feature type="compositionally biased region" description="Polar residues" evidence="1">
    <location>
        <begin position="104"/>
        <end position="117"/>
    </location>
</feature>
<reference evidence="2" key="1">
    <citation type="journal article" date="2019" name="Environ. Microbiol.">
        <title>Fungal ecological strategies reflected in gene transcription - a case study of two litter decomposers.</title>
        <authorList>
            <person name="Barbi F."/>
            <person name="Kohler A."/>
            <person name="Barry K."/>
            <person name="Baskaran P."/>
            <person name="Daum C."/>
            <person name="Fauchery L."/>
            <person name="Ihrmark K."/>
            <person name="Kuo A."/>
            <person name="LaButti K."/>
            <person name="Lipzen A."/>
            <person name="Morin E."/>
            <person name="Grigoriev I.V."/>
            <person name="Henrissat B."/>
            <person name="Lindahl B."/>
            <person name="Martin F."/>
        </authorList>
    </citation>
    <scope>NUCLEOTIDE SEQUENCE</scope>
    <source>
        <strain evidence="2">JB14</strain>
    </source>
</reference>
<gene>
    <name evidence="2" type="ORF">BT96DRAFT_1003615</name>
</gene>